<organism evidence="3 4">
    <name type="scientific">Acetobacter persici</name>
    <dbReference type="NCBI Taxonomy" id="1076596"/>
    <lineage>
        <taxon>Bacteria</taxon>
        <taxon>Pseudomonadati</taxon>
        <taxon>Pseudomonadota</taxon>
        <taxon>Alphaproteobacteria</taxon>
        <taxon>Acetobacterales</taxon>
        <taxon>Acetobacteraceae</taxon>
        <taxon>Acetobacter</taxon>
    </lineage>
</organism>
<dbReference type="Gene3D" id="3.60.110.10">
    <property type="entry name" value="Carbon-nitrogen hydrolase"/>
    <property type="match status" value="1"/>
</dbReference>
<dbReference type="SUPFAM" id="SSF56317">
    <property type="entry name" value="Carbon-nitrogen hydrolase"/>
    <property type="match status" value="1"/>
</dbReference>
<dbReference type="NCBIfam" id="NF033621">
    <property type="entry name" value="de_GSH_amidase"/>
    <property type="match status" value="1"/>
</dbReference>
<name>A0A1U9LG65_9PROT</name>
<reference evidence="3 4" key="1">
    <citation type="submission" date="2016-03" db="EMBL/GenBank/DDBJ databases">
        <title>Acetic acid bacteria sequencing.</title>
        <authorList>
            <person name="Brandt J."/>
            <person name="Jakob F."/>
            <person name="Vogel R.F."/>
        </authorList>
    </citation>
    <scope>NUCLEOTIDE SEQUENCE [LARGE SCALE GENOMIC DNA]</scope>
    <source>
        <strain evidence="3 4">TMW2.1084</strain>
    </source>
</reference>
<dbReference type="PANTHER" id="PTHR23088">
    <property type="entry name" value="NITRILASE-RELATED"/>
    <property type="match status" value="1"/>
</dbReference>
<dbReference type="Proteomes" id="UP000189055">
    <property type="component" value="Chromosome"/>
</dbReference>
<dbReference type="PANTHER" id="PTHR23088:SF27">
    <property type="entry name" value="DEAMINATED GLUTATHIONE AMIDASE"/>
    <property type="match status" value="1"/>
</dbReference>
<evidence type="ECO:0000259" key="2">
    <source>
        <dbReference type="PROSITE" id="PS50263"/>
    </source>
</evidence>
<dbReference type="AlphaFoldDB" id="A0A1U9LG65"/>
<dbReference type="GO" id="GO:0016787">
    <property type="term" value="F:hydrolase activity"/>
    <property type="evidence" value="ECO:0007669"/>
    <property type="project" value="UniProtKB-KW"/>
</dbReference>
<dbReference type="PROSITE" id="PS50263">
    <property type="entry name" value="CN_HYDROLASE"/>
    <property type="match status" value="1"/>
</dbReference>
<dbReference type="InterPro" id="IPR001110">
    <property type="entry name" value="UPF0012_CS"/>
</dbReference>
<keyword evidence="3" id="KW-0378">Hydrolase</keyword>
<comment type="similarity">
    <text evidence="1">Belongs to the carbon-nitrogen hydrolase superfamily. NIT1/NIT2 family.</text>
</comment>
<dbReference type="InterPro" id="IPR047999">
    <property type="entry name" value="De_GSH_amidase"/>
</dbReference>
<proteinExistence type="inferred from homology"/>
<sequence length="260" mass="28375">MKVALGQFAVAPEWQDNLESCRALITRARSEHADLLVLPEGILARNVSDPGILERTAQPLDGPFITELLPHTHGLTVAGCVMVPNADGRLFNTLVVLQDGVLTTAYNKLHLYDAFDKRESDKITPGQDLPPIIRVRDMKVGLMTCYDIRFPEVARHLAFSGADVLAIPAAWLRGPNKERHWEILNVARALENTCYVVAVGECGPSNIGASMVVDPLGIITTALGESPGLGFATLERSRLEHARSVLPVLNNCRFTPPTLK</sequence>
<dbReference type="Pfam" id="PF00795">
    <property type="entry name" value="CN_hydrolase"/>
    <property type="match status" value="1"/>
</dbReference>
<dbReference type="InterPro" id="IPR003010">
    <property type="entry name" value="C-N_Hydrolase"/>
</dbReference>
<dbReference type="RefSeq" id="WP_077931151.1">
    <property type="nucleotide sequence ID" value="NZ_CP014687.1"/>
</dbReference>
<dbReference type="PROSITE" id="PS01227">
    <property type="entry name" value="UPF0012"/>
    <property type="match status" value="1"/>
</dbReference>
<dbReference type="InterPro" id="IPR036526">
    <property type="entry name" value="C-N_Hydrolase_sf"/>
</dbReference>
<evidence type="ECO:0000313" key="3">
    <source>
        <dbReference type="EMBL" id="AQT05369.1"/>
    </source>
</evidence>
<dbReference type="EMBL" id="CP014687">
    <property type="protein sequence ID" value="AQT05369.1"/>
    <property type="molecule type" value="Genomic_DNA"/>
</dbReference>
<dbReference type="CDD" id="cd07581">
    <property type="entry name" value="nitrilase_3"/>
    <property type="match status" value="1"/>
</dbReference>
<evidence type="ECO:0000313" key="4">
    <source>
        <dbReference type="Proteomes" id="UP000189055"/>
    </source>
</evidence>
<accession>A0A1U9LG65</accession>
<dbReference type="KEGG" id="aper:A0U91_11410"/>
<evidence type="ECO:0000256" key="1">
    <source>
        <dbReference type="ARBA" id="ARBA00010613"/>
    </source>
</evidence>
<feature type="domain" description="CN hydrolase" evidence="2">
    <location>
        <begin position="1"/>
        <end position="236"/>
    </location>
</feature>
<gene>
    <name evidence="3" type="ORF">A0U91_11410</name>
</gene>
<dbReference type="STRING" id="1076596.A0U91_11410"/>
<protein>
    <submittedName>
        <fullName evidence="3">Hydrolase</fullName>
    </submittedName>
</protein>